<comment type="caution">
    <text evidence="3">The sequence shown here is derived from an EMBL/GenBank/DDBJ whole genome shotgun (WGS) entry which is preliminary data.</text>
</comment>
<keyword evidence="2" id="KW-0732">Signal</keyword>
<gene>
    <name evidence="3" type="ORF">FJV41_17625</name>
</gene>
<dbReference type="OrthoDB" id="5377190at2"/>
<dbReference type="InterPro" id="IPR030819">
    <property type="entry name" value="Myxo_TraA_N"/>
</dbReference>
<name>A0A540X089_9BACT</name>
<dbReference type="EMBL" id="VIFM01000062">
    <property type="protein sequence ID" value="TQF14675.1"/>
    <property type="molecule type" value="Genomic_DNA"/>
</dbReference>
<keyword evidence="1" id="KW-0472">Membrane</keyword>
<organism evidence="3 4">
    <name type="scientific">Myxococcus llanfairpwllgwyngyllgogerychwyrndrobwllllantysiliogogogochensis</name>
    <dbReference type="NCBI Taxonomy" id="2590453"/>
    <lineage>
        <taxon>Bacteria</taxon>
        <taxon>Pseudomonadati</taxon>
        <taxon>Myxococcota</taxon>
        <taxon>Myxococcia</taxon>
        <taxon>Myxococcales</taxon>
        <taxon>Cystobacterineae</taxon>
        <taxon>Myxococcaceae</taxon>
        <taxon>Myxococcus</taxon>
    </lineage>
</organism>
<evidence type="ECO:0000313" key="3">
    <source>
        <dbReference type="EMBL" id="TQF14675.1"/>
    </source>
</evidence>
<dbReference type="InterPro" id="IPR026435">
    <property type="entry name" value="Myxo_Cys_rpt"/>
</dbReference>
<evidence type="ECO:0000256" key="2">
    <source>
        <dbReference type="SAM" id="SignalP"/>
    </source>
</evidence>
<feature type="chain" id="PRO_5021991475" description="TraA" evidence="2">
    <location>
        <begin position="28"/>
        <end position="748"/>
    </location>
</feature>
<reference evidence="3 4" key="1">
    <citation type="submission" date="2019-06" db="EMBL/GenBank/DDBJ databases">
        <authorList>
            <person name="Livingstone P."/>
            <person name="Whitworth D."/>
        </authorList>
    </citation>
    <scope>NUCLEOTIDE SEQUENCE [LARGE SCALE GENOMIC DNA]</scope>
    <source>
        <strain evidence="3 4">AM401</strain>
    </source>
</reference>
<dbReference type="AlphaFoldDB" id="A0A540X089"/>
<accession>A0A540X089</accession>
<dbReference type="NCBIfam" id="TIGR04566">
    <property type="entry name" value="myxo_TraA_Nterm"/>
    <property type="match status" value="1"/>
</dbReference>
<protein>
    <recommendedName>
        <fullName evidence="5">TraA</fullName>
    </recommendedName>
</protein>
<keyword evidence="4" id="KW-1185">Reference proteome</keyword>
<proteinExistence type="predicted"/>
<keyword evidence="1" id="KW-1133">Transmembrane helix</keyword>
<feature type="signal peptide" evidence="2">
    <location>
        <begin position="1"/>
        <end position="27"/>
    </location>
</feature>
<evidence type="ECO:0000256" key="1">
    <source>
        <dbReference type="SAM" id="Phobius"/>
    </source>
</evidence>
<evidence type="ECO:0008006" key="5">
    <source>
        <dbReference type="Google" id="ProtNLM"/>
    </source>
</evidence>
<feature type="transmembrane region" description="Helical" evidence="1">
    <location>
        <begin position="722"/>
        <end position="741"/>
    </location>
</feature>
<sequence>MKSPLFRIARFALAALAVCLVAPSAWAQKLPDVTVAGPPIAPALSESGQGLCVASNVWTRTLGEFPQTRGTYLDVINGYFEEPVSKQNRVTTVMRTPFDLSNNLNDGRTLSYGDFVGQVSAPGCSTGGCSFNVINDGDAFTPFVSRFRGYLNVPPSLAGQTLHLGYYADDAVSLVIYDRIQSYTVINRPPQLGAPTWRTTNSVTFSQAGLYAVEVLYAQVTEHAALEMSLFTGPFTDFERAANQPPIINLYSSNFQLLQPAQFFQTENGIPSYSTDPNRCEQCSRSNVNAPNNGGCDPYYHCNAAALCAPCDSSLRCGAACSPCGQSTPLCANINGNTQCVQCTDDSQCPNGRCDLIDNTCRGCNGDDDCPTNGRCDLSDNTCRGCNDDNDCPNTGRCDLGTNQCSGCNDDADCPGAVCDEPTATCVPCTDDEHCPDGQVCATDINQCRECNDDSQCVRGEVCTNHQCAPCATDDQCAGNSCNCCPNGTQCSALTAGGSPSCVECTTDDQCADGQKCDPLNGTCVTTLPECNTADACGPACAKCPGERPFCLDGEVCVQCRTDLECGDGQFCLSGECSTCTTDRHCGSRCEACDTDAPFCLSDGSVQNSTCVGCRSNDDCGSGQCNPTTRTCENAGACAVTCDAGLVCDGEACVQCFADAHCPCGGTCDLTNNTCSSSCDDSGDCLGVQHCSAKTQECERGRRKPGTDPQGGAFCCGTAADATPAGSATILVLLAAGLLLLRSQRRVR</sequence>
<evidence type="ECO:0000313" key="4">
    <source>
        <dbReference type="Proteomes" id="UP000315369"/>
    </source>
</evidence>
<dbReference type="NCBIfam" id="TIGR04201">
    <property type="entry name" value="Myxo_Cys_RPT"/>
    <property type="match status" value="3"/>
</dbReference>
<keyword evidence="1" id="KW-0812">Transmembrane</keyword>
<dbReference type="Proteomes" id="UP000315369">
    <property type="component" value="Unassembled WGS sequence"/>
</dbReference>